<keyword evidence="3" id="KW-1185">Reference proteome</keyword>
<evidence type="ECO:0000313" key="3">
    <source>
        <dbReference type="Proteomes" id="UP001240447"/>
    </source>
</evidence>
<feature type="transmembrane region" description="Helical" evidence="1">
    <location>
        <begin position="12"/>
        <end position="34"/>
    </location>
</feature>
<keyword evidence="1" id="KW-1133">Transmembrane helix</keyword>
<gene>
    <name evidence="2" type="ORF">J2S59_000982</name>
</gene>
<proteinExistence type="predicted"/>
<keyword evidence="1" id="KW-0812">Transmembrane</keyword>
<protein>
    <submittedName>
        <fullName evidence="2">Quinol-cytochrome oxidoreductase complex cytochrome b subunit</fullName>
    </submittedName>
</protein>
<reference evidence="2 3" key="1">
    <citation type="submission" date="2023-07" db="EMBL/GenBank/DDBJ databases">
        <title>Sequencing the genomes of 1000 actinobacteria strains.</title>
        <authorList>
            <person name="Klenk H.-P."/>
        </authorList>
    </citation>
    <scope>NUCLEOTIDE SEQUENCE [LARGE SCALE GENOMIC DNA]</scope>
    <source>
        <strain evidence="2 3">GD13</strain>
    </source>
</reference>
<name>A0ABT9NL79_9ACTN</name>
<dbReference type="RefSeq" id="WP_181642330.1">
    <property type="nucleotide sequence ID" value="NZ_CCXJ01000610.1"/>
</dbReference>
<evidence type="ECO:0000313" key="2">
    <source>
        <dbReference type="EMBL" id="MDP9821173.1"/>
    </source>
</evidence>
<accession>A0ABT9NL79</accession>
<feature type="transmembrane region" description="Helical" evidence="1">
    <location>
        <begin position="40"/>
        <end position="56"/>
    </location>
</feature>
<keyword evidence="1" id="KW-0472">Membrane</keyword>
<organism evidence="2 3">
    <name type="scientific">Nocardioides massiliensis</name>
    <dbReference type="NCBI Taxonomy" id="1325935"/>
    <lineage>
        <taxon>Bacteria</taxon>
        <taxon>Bacillati</taxon>
        <taxon>Actinomycetota</taxon>
        <taxon>Actinomycetes</taxon>
        <taxon>Propionibacteriales</taxon>
        <taxon>Nocardioidaceae</taxon>
        <taxon>Nocardioides</taxon>
    </lineage>
</organism>
<dbReference type="EMBL" id="JAUSQM010000001">
    <property type="protein sequence ID" value="MDP9821173.1"/>
    <property type="molecule type" value="Genomic_DNA"/>
</dbReference>
<dbReference type="Proteomes" id="UP001240447">
    <property type="component" value="Unassembled WGS sequence"/>
</dbReference>
<sequence>MRFGYPQPNVAQLRLGLHLLVLALAVVVLLRALVLDEDRAWATSLLVGVFLVAYVVRTRLASEGLRLVVLGPLGLLHGQVTSDLWC</sequence>
<evidence type="ECO:0000256" key="1">
    <source>
        <dbReference type="SAM" id="Phobius"/>
    </source>
</evidence>
<comment type="caution">
    <text evidence="2">The sequence shown here is derived from an EMBL/GenBank/DDBJ whole genome shotgun (WGS) entry which is preliminary data.</text>
</comment>